<dbReference type="SUPFAM" id="SSF49590">
    <property type="entry name" value="PHL pollen allergen"/>
    <property type="match status" value="1"/>
</dbReference>
<dbReference type="GO" id="GO:0009653">
    <property type="term" value="P:anatomical structure morphogenesis"/>
    <property type="evidence" value="ECO:0007669"/>
    <property type="project" value="UniProtKB-ARBA"/>
</dbReference>
<protein>
    <recommendedName>
        <fullName evidence="7">Expansin-like B1</fullName>
    </recommendedName>
</protein>
<dbReference type="InterPro" id="IPR007117">
    <property type="entry name" value="Expansin_CBD"/>
</dbReference>
<dbReference type="EMBL" id="CP093349">
    <property type="protein sequence ID" value="WOH09223.1"/>
    <property type="molecule type" value="Genomic_DNA"/>
</dbReference>
<dbReference type="InterPro" id="IPR007112">
    <property type="entry name" value="Expansin/allergen_DPBB_dom"/>
</dbReference>
<dbReference type="InterPro" id="IPR036749">
    <property type="entry name" value="Expansin_CBD_sf"/>
</dbReference>
<dbReference type="Proteomes" id="UP000077755">
    <property type="component" value="Chromosome 7"/>
</dbReference>
<accession>A0AAF0XJL8</accession>
<dbReference type="SUPFAM" id="SSF50685">
    <property type="entry name" value="Barwin-like endoglucanases"/>
    <property type="match status" value="1"/>
</dbReference>
<gene>
    <name evidence="5" type="ORF">DCAR_0728679</name>
</gene>
<name>A0AAF0XJL8_DAUCS</name>
<evidence type="ECO:0000256" key="1">
    <source>
        <dbReference type="RuleBase" id="RU003460"/>
    </source>
</evidence>
<dbReference type="PANTHER" id="PTHR31692:SF92">
    <property type="entry name" value="EXPANSIN-LIKE B1"/>
    <property type="match status" value="1"/>
</dbReference>
<dbReference type="Pfam" id="PF01357">
    <property type="entry name" value="Expansin_C"/>
    <property type="match status" value="1"/>
</dbReference>
<dbReference type="AlphaFoldDB" id="A0AAF0XJL8"/>
<dbReference type="InterPro" id="IPR036908">
    <property type="entry name" value="RlpA-like_sf"/>
</dbReference>
<feature type="chain" id="PRO_5042168351" description="Expansin-like B1" evidence="2">
    <location>
        <begin position="25"/>
        <end position="256"/>
    </location>
</feature>
<dbReference type="InterPro" id="IPR009009">
    <property type="entry name" value="RlpA-like_DPBB"/>
</dbReference>
<evidence type="ECO:0000313" key="6">
    <source>
        <dbReference type="Proteomes" id="UP000077755"/>
    </source>
</evidence>
<comment type="similarity">
    <text evidence="1">Belongs to the expansin family.</text>
</comment>
<reference evidence="5" key="2">
    <citation type="submission" date="2022-03" db="EMBL/GenBank/DDBJ databases">
        <title>Draft title - Genomic analysis of global carrot germplasm unveils the trajectory of domestication and the origin of high carotenoid orange carrot.</title>
        <authorList>
            <person name="Iorizzo M."/>
            <person name="Ellison S."/>
            <person name="Senalik D."/>
            <person name="Macko-Podgorni A."/>
            <person name="Grzebelus D."/>
            <person name="Bostan H."/>
            <person name="Rolling W."/>
            <person name="Curaba J."/>
            <person name="Simon P."/>
        </authorList>
    </citation>
    <scope>NUCLEOTIDE SEQUENCE</scope>
    <source>
        <tissue evidence="5">Leaf</tissue>
    </source>
</reference>
<organism evidence="5 6">
    <name type="scientific">Daucus carota subsp. sativus</name>
    <name type="common">Carrot</name>
    <dbReference type="NCBI Taxonomy" id="79200"/>
    <lineage>
        <taxon>Eukaryota</taxon>
        <taxon>Viridiplantae</taxon>
        <taxon>Streptophyta</taxon>
        <taxon>Embryophyta</taxon>
        <taxon>Tracheophyta</taxon>
        <taxon>Spermatophyta</taxon>
        <taxon>Magnoliopsida</taxon>
        <taxon>eudicotyledons</taxon>
        <taxon>Gunneridae</taxon>
        <taxon>Pentapetalae</taxon>
        <taxon>asterids</taxon>
        <taxon>campanulids</taxon>
        <taxon>Apiales</taxon>
        <taxon>Apiaceae</taxon>
        <taxon>Apioideae</taxon>
        <taxon>Scandiceae</taxon>
        <taxon>Daucinae</taxon>
        <taxon>Daucus</taxon>
        <taxon>Daucus sect. Daucus</taxon>
    </lineage>
</organism>
<dbReference type="Pfam" id="PF03330">
    <property type="entry name" value="DPBB_1"/>
    <property type="match status" value="1"/>
</dbReference>
<keyword evidence="6" id="KW-1185">Reference proteome</keyword>
<evidence type="ECO:0000256" key="2">
    <source>
        <dbReference type="SAM" id="SignalP"/>
    </source>
</evidence>
<dbReference type="GO" id="GO:0005576">
    <property type="term" value="C:extracellular region"/>
    <property type="evidence" value="ECO:0007669"/>
    <property type="project" value="InterPro"/>
</dbReference>
<evidence type="ECO:0000313" key="5">
    <source>
        <dbReference type="EMBL" id="WOH09223.1"/>
    </source>
</evidence>
<evidence type="ECO:0000259" key="4">
    <source>
        <dbReference type="PROSITE" id="PS50843"/>
    </source>
</evidence>
<reference evidence="5" key="1">
    <citation type="journal article" date="2016" name="Nat. Genet.">
        <title>A high-quality carrot genome assembly provides new insights into carotenoid accumulation and asterid genome evolution.</title>
        <authorList>
            <person name="Iorizzo M."/>
            <person name="Ellison S."/>
            <person name="Senalik D."/>
            <person name="Zeng P."/>
            <person name="Satapoomin P."/>
            <person name="Huang J."/>
            <person name="Bowman M."/>
            <person name="Iovene M."/>
            <person name="Sanseverino W."/>
            <person name="Cavagnaro P."/>
            <person name="Yildiz M."/>
            <person name="Macko-Podgorni A."/>
            <person name="Moranska E."/>
            <person name="Grzebelus E."/>
            <person name="Grzebelus D."/>
            <person name="Ashrafi H."/>
            <person name="Zheng Z."/>
            <person name="Cheng S."/>
            <person name="Spooner D."/>
            <person name="Van Deynze A."/>
            <person name="Simon P."/>
        </authorList>
    </citation>
    <scope>NUCLEOTIDE SEQUENCE</scope>
    <source>
        <tissue evidence="5">Leaf</tissue>
    </source>
</reference>
<sequence>MAPSLQLILILTLSSHLMVYEGNAATCSNCFLHSQAVYYPNSDQHGTATGACGFGKFGAKINNGYVSAASSLFRGGIGCGACYQVRCTNGNYCSDKGVNVVITDQGSGPGEFILSRKAFGRMGETGHDAKALLALGVVDIEYKRIPCSYPNKNIIVKIDEHSDYPYYLAFMLWNQQGMKDITAVQLCEPKRFVCKLLSRSYGAVWATTSPPTGALAIRMLLSDDSGDEKWVAAANNLPKHWKAGGTYDTGVQVNDQ</sequence>
<keyword evidence="2" id="KW-0732">Signal</keyword>
<dbReference type="PRINTS" id="PR01225">
    <property type="entry name" value="EXPANSNFAMLY"/>
</dbReference>
<dbReference type="KEGG" id="dcr:108195513"/>
<dbReference type="PANTHER" id="PTHR31692">
    <property type="entry name" value="EXPANSIN-B3"/>
    <property type="match status" value="1"/>
</dbReference>
<dbReference type="InterPro" id="IPR007118">
    <property type="entry name" value="Expan_Lol_pI"/>
</dbReference>
<proteinExistence type="inferred from homology"/>
<evidence type="ECO:0000259" key="3">
    <source>
        <dbReference type="PROSITE" id="PS50842"/>
    </source>
</evidence>
<dbReference type="Gene3D" id="2.40.40.10">
    <property type="entry name" value="RlpA-like domain"/>
    <property type="match status" value="1"/>
</dbReference>
<feature type="signal peptide" evidence="2">
    <location>
        <begin position="1"/>
        <end position="24"/>
    </location>
</feature>
<feature type="domain" description="Expansin-like EG45" evidence="3">
    <location>
        <begin position="49"/>
        <end position="152"/>
    </location>
</feature>
<dbReference type="PROSITE" id="PS50842">
    <property type="entry name" value="EXPANSIN_EG45"/>
    <property type="match status" value="1"/>
</dbReference>
<feature type="domain" description="Expansin-like CBD" evidence="4">
    <location>
        <begin position="166"/>
        <end position="249"/>
    </location>
</feature>
<dbReference type="PROSITE" id="PS50843">
    <property type="entry name" value="EXPANSIN_CBD"/>
    <property type="match status" value="1"/>
</dbReference>
<dbReference type="Gene3D" id="2.60.40.760">
    <property type="entry name" value="Expansin, cellulose-binding-like domain"/>
    <property type="match status" value="1"/>
</dbReference>
<evidence type="ECO:0008006" key="7">
    <source>
        <dbReference type="Google" id="ProtNLM"/>
    </source>
</evidence>